<dbReference type="InterPro" id="IPR009081">
    <property type="entry name" value="PP-bd_ACP"/>
</dbReference>
<dbReference type="SUPFAM" id="SSF52777">
    <property type="entry name" value="CoA-dependent acyltransferases"/>
    <property type="match status" value="3"/>
</dbReference>
<protein>
    <recommendedName>
        <fullName evidence="4">Carrier domain-containing protein</fullName>
    </recommendedName>
</protein>
<dbReference type="Gene3D" id="3.30.559.30">
    <property type="entry name" value="Nonribosomal peptide synthetase, condensation domain"/>
    <property type="match status" value="2"/>
</dbReference>
<comment type="caution">
    <text evidence="5">The sequence shown here is derived from an EMBL/GenBank/DDBJ whole genome shotgun (WGS) entry which is preliminary data.</text>
</comment>
<dbReference type="Gene3D" id="1.10.1200.10">
    <property type="entry name" value="ACP-like"/>
    <property type="match status" value="1"/>
</dbReference>
<evidence type="ECO:0000256" key="1">
    <source>
        <dbReference type="ARBA" id="ARBA00022450"/>
    </source>
</evidence>
<keyword evidence="6" id="KW-1185">Reference proteome</keyword>
<dbReference type="Pfam" id="PF00668">
    <property type="entry name" value="Condensation"/>
    <property type="match status" value="1"/>
</dbReference>
<keyword evidence="1" id="KW-0596">Phosphopantetheine</keyword>
<organism evidence="5 6">
    <name type="scientific">Monilinia fructigena</name>
    <dbReference type="NCBI Taxonomy" id="38457"/>
    <lineage>
        <taxon>Eukaryota</taxon>
        <taxon>Fungi</taxon>
        <taxon>Dikarya</taxon>
        <taxon>Ascomycota</taxon>
        <taxon>Pezizomycotina</taxon>
        <taxon>Leotiomycetes</taxon>
        <taxon>Helotiales</taxon>
        <taxon>Sclerotiniaceae</taxon>
        <taxon>Monilinia</taxon>
    </lineage>
</organism>
<dbReference type="GO" id="GO:0016874">
    <property type="term" value="F:ligase activity"/>
    <property type="evidence" value="ECO:0007669"/>
    <property type="project" value="UniProtKB-KW"/>
</dbReference>
<dbReference type="GO" id="GO:0044550">
    <property type="term" value="P:secondary metabolite biosynthetic process"/>
    <property type="evidence" value="ECO:0007669"/>
    <property type="project" value="TreeGrafter"/>
</dbReference>
<dbReference type="Pfam" id="PF00550">
    <property type="entry name" value="PP-binding"/>
    <property type="match status" value="1"/>
</dbReference>
<dbReference type="GO" id="GO:0031177">
    <property type="term" value="F:phosphopantetheine binding"/>
    <property type="evidence" value="ECO:0007669"/>
    <property type="project" value="TreeGrafter"/>
</dbReference>
<dbReference type="PANTHER" id="PTHR45527">
    <property type="entry name" value="NONRIBOSOMAL PEPTIDE SYNTHETASE"/>
    <property type="match status" value="1"/>
</dbReference>
<evidence type="ECO:0000256" key="3">
    <source>
        <dbReference type="ARBA" id="ARBA00022598"/>
    </source>
</evidence>
<dbReference type="AlphaFoldDB" id="A0A395IH63"/>
<dbReference type="Gene3D" id="3.30.300.30">
    <property type="match status" value="1"/>
</dbReference>
<dbReference type="InterPro" id="IPR023213">
    <property type="entry name" value="CAT-like_dom_sf"/>
</dbReference>
<gene>
    <name evidence="5" type="ORF">DID88_003027</name>
</gene>
<keyword evidence="3" id="KW-0436">Ligase</keyword>
<accession>A0A395IH63</accession>
<dbReference type="PROSITE" id="PS50075">
    <property type="entry name" value="CARRIER"/>
    <property type="match status" value="1"/>
</dbReference>
<dbReference type="GO" id="GO:0005737">
    <property type="term" value="C:cytoplasm"/>
    <property type="evidence" value="ECO:0007669"/>
    <property type="project" value="TreeGrafter"/>
</dbReference>
<dbReference type="InterPro" id="IPR045851">
    <property type="entry name" value="AMP-bd_C_sf"/>
</dbReference>
<proteinExistence type="predicted"/>
<dbReference type="InterPro" id="IPR001242">
    <property type="entry name" value="Condensation_dom"/>
</dbReference>
<dbReference type="InterPro" id="IPR042099">
    <property type="entry name" value="ANL_N_sf"/>
</dbReference>
<keyword evidence="2" id="KW-0597">Phosphoprotein</keyword>
<reference evidence="5 6" key="1">
    <citation type="submission" date="2018-06" db="EMBL/GenBank/DDBJ databases">
        <title>Genome Sequence of the Brown Rot Fungal Pathogen Monilinia fructigena.</title>
        <authorList>
            <person name="Landi L."/>
            <person name="De Miccolis Angelini R.M."/>
            <person name="Pollastro S."/>
            <person name="Abate D."/>
            <person name="Faretra F."/>
            <person name="Romanazzi G."/>
        </authorList>
    </citation>
    <scope>NUCLEOTIDE SEQUENCE [LARGE SCALE GENOMIC DNA]</scope>
    <source>
        <strain evidence="5 6">Mfrg269</strain>
    </source>
</reference>
<feature type="domain" description="Carrier" evidence="4">
    <location>
        <begin position="532"/>
        <end position="608"/>
    </location>
</feature>
<dbReference type="EMBL" id="QKRW01000073">
    <property type="protein sequence ID" value="RAL58663.1"/>
    <property type="molecule type" value="Genomic_DNA"/>
</dbReference>
<dbReference type="PANTHER" id="PTHR45527:SF16">
    <property type="entry name" value="NONRIBOSOMAL PEPTIDE SYNTHASE ATNA-RELATED"/>
    <property type="match status" value="1"/>
</dbReference>
<name>A0A395IH63_9HELO</name>
<dbReference type="SUPFAM" id="SSF56801">
    <property type="entry name" value="Acetyl-CoA synthetase-like"/>
    <property type="match status" value="2"/>
</dbReference>
<dbReference type="GO" id="GO:0043041">
    <property type="term" value="P:amino acid activation for nonribosomal peptide biosynthetic process"/>
    <property type="evidence" value="ECO:0007669"/>
    <property type="project" value="TreeGrafter"/>
</dbReference>
<dbReference type="Gene3D" id="3.40.50.12780">
    <property type="entry name" value="N-terminal domain of ligase-like"/>
    <property type="match status" value="2"/>
</dbReference>
<dbReference type="Proteomes" id="UP000249056">
    <property type="component" value="Unassembled WGS sequence"/>
</dbReference>
<evidence type="ECO:0000313" key="6">
    <source>
        <dbReference type="Proteomes" id="UP000249056"/>
    </source>
</evidence>
<dbReference type="Gene3D" id="3.30.559.10">
    <property type="entry name" value="Chloramphenicol acetyltransferase-like domain"/>
    <property type="match status" value="1"/>
</dbReference>
<dbReference type="SUPFAM" id="SSF47336">
    <property type="entry name" value="ACP-like"/>
    <property type="match status" value="1"/>
</dbReference>
<evidence type="ECO:0000259" key="4">
    <source>
        <dbReference type="PROSITE" id="PS50075"/>
    </source>
</evidence>
<dbReference type="InterPro" id="IPR036736">
    <property type="entry name" value="ACP-like_sf"/>
</dbReference>
<evidence type="ECO:0000313" key="5">
    <source>
        <dbReference type="EMBL" id="RAL58663.1"/>
    </source>
</evidence>
<sequence>MSVFGVTTSGRKMNLPGIELFVGPTFATVPTVIHVNPRETKGELLRQIHNQSVEQTEYEQFGLENIKQLIQPTESNALDEEVPILRDISPSQNINTHPLNLECQLTTTGLTMKASFDTEVISEFNVYHLLSQFSHVMKQLCLPNDCIISEISTTSPEDLSQIASWNKISPKSVEACLHDLVLEKSAQTPNAEALASWDGNFTYAELNEYSRLIGLSLQKEGVKCGDVVPLLFDKSALAIISMLLFFAPEQLKGLIGIETLCLGSEPITQSDIDIWKAHVGELMTISGPAETSLCTAGSLSGIHRVPYIGNMIGGLSWVAEISDHTRLAPVGVVGELLVEGPVLAREYLNQPDRTAKSFISLPDWLSDKEPKPLRRLYKTGDLVKYNSDGSMQIFGRRDGQVKIRGQRVELEEVEYQVNKALQSKVDSSIEYKCAVDAFSPADDSNLTYLAIFIATKLESTFEVFKNLTSFIIKSLQGQLPPYMVPGLVMPLSMIPMTATKKTDRRTLRSIAGAMSKSELAKYMGTDTKTRVPPSTPMEKTIQRLWSKVLRVSVDIISSEDKFIYLGGDSIRSISFVSMAREEGHYVTVADTFRYPMLRDLAVMMETAARVQTKPNISVAKYQAVPKVFNSNTFSAICESVPRLSEVEFVDLRPCTPTQNFMLTAHSLGQDVFQPYMSFKARLNEGQVDINRLSAAWEQTVARHSILRTVVVASPNDSRVWYQLVLAKHQPEVILIAEGQKSVNEIADLLQESRRHLPACQLIIRESEANIVNCTLHLSHALIDGGCVDALFEDLASFYAGSSFDSEWPQYRDYQNFLLNRSVEDSIEFWSAYTNDLEPCLVQPKEVDCGLHGFHSQKIPLPSTDALRKLCLDHGITLSILIQAAWATTLRRCTGSVDIAFGNIVSNRDIELTGVDKYSDPFFGIIPRRIQVSRDASTEELLKSCHQNFIKCLPYSSYSYLEYFERKYGCSYDQRMFNTVVNYRKFLGSLKEVVGSGSDLVLDNVSSVDPYAFDILLGIDDDDGCEVLAQIDYWESRVSDEQIEELVNAFSAELLSFCSE</sequence>
<evidence type="ECO:0000256" key="2">
    <source>
        <dbReference type="ARBA" id="ARBA00022553"/>
    </source>
</evidence>
<dbReference type="OrthoDB" id="416786at2759"/>